<evidence type="ECO:0000256" key="6">
    <source>
        <dbReference type="ARBA" id="ARBA00066387"/>
    </source>
</evidence>
<dbReference type="RefSeq" id="WP_048182604.1">
    <property type="nucleotide sequence ID" value="NZ_CP009508.1"/>
</dbReference>
<evidence type="ECO:0000259" key="9">
    <source>
        <dbReference type="PROSITE" id="PS50893"/>
    </source>
</evidence>
<gene>
    <name evidence="10" type="ORF">MSSAC_2160</name>
</gene>
<evidence type="ECO:0000256" key="8">
    <source>
        <dbReference type="ARBA" id="ARBA00077139"/>
    </source>
</evidence>
<dbReference type="KEGG" id="msj:MSSAC_2160"/>
<dbReference type="EMBL" id="CP009508">
    <property type="protein sequence ID" value="AKB36750.1"/>
    <property type="molecule type" value="Genomic_DNA"/>
</dbReference>
<evidence type="ECO:0000256" key="5">
    <source>
        <dbReference type="ARBA" id="ARBA00058960"/>
    </source>
</evidence>
<organism evidence="10 11">
    <name type="scientific">Methanosarcina siciliae C2J</name>
    <dbReference type="NCBI Taxonomy" id="1434118"/>
    <lineage>
        <taxon>Archaea</taxon>
        <taxon>Methanobacteriati</taxon>
        <taxon>Methanobacteriota</taxon>
        <taxon>Stenosarchaea group</taxon>
        <taxon>Methanomicrobia</taxon>
        <taxon>Methanosarcinales</taxon>
        <taxon>Methanosarcinaceae</taxon>
        <taxon>Methanosarcina</taxon>
    </lineage>
</organism>
<dbReference type="PROSITE" id="PS50893">
    <property type="entry name" value="ABC_TRANSPORTER_2"/>
    <property type="match status" value="1"/>
</dbReference>
<evidence type="ECO:0000313" key="10">
    <source>
        <dbReference type="EMBL" id="AKB36750.1"/>
    </source>
</evidence>
<dbReference type="Pfam" id="PF00005">
    <property type="entry name" value="ABC_tran"/>
    <property type="match status" value="1"/>
</dbReference>
<proteinExistence type="predicted"/>
<dbReference type="Gene3D" id="3.40.50.300">
    <property type="entry name" value="P-loop containing nucleotide triphosphate hydrolases"/>
    <property type="match status" value="1"/>
</dbReference>
<dbReference type="STRING" id="1434118.MSSAC_2160"/>
<dbReference type="GO" id="GO:0016887">
    <property type="term" value="F:ATP hydrolysis activity"/>
    <property type="evidence" value="ECO:0007669"/>
    <property type="project" value="InterPro"/>
</dbReference>
<evidence type="ECO:0000256" key="4">
    <source>
        <dbReference type="ARBA" id="ARBA00050590"/>
    </source>
</evidence>
<keyword evidence="1" id="KW-0813">Transport</keyword>
<accession>A0A0E3PNS1</accession>
<protein>
    <recommendedName>
        <fullName evidence="7">Cobalamin import ATP-binding protein BtuD</fullName>
        <ecNumber evidence="6">7.6.2.8</ecNumber>
    </recommendedName>
    <alternativeName>
        <fullName evidence="8">Vitamin B12-transporting ATPase</fullName>
    </alternativeName>
</protein>
<evidence type="ECO:0000313" key="11">
    <source>
        <dbReference type="Proteomes" id="UP000033123"/>
    </source>
</evidence>
<dbReference type="AlphaFoldDB" id="A0A0E3PNS1"/>
<dbReference type="GO" id="GO:0005524">
    <property type="term" value="F:ATP binding"/>
    <property type="evidence" value="ECO:0007669"/>
    <property type="project" value="UniProtKB-KW"/>
</dbReference>
<dbReference type="InterPro" id="IPR027417">
    <property type="entry name" value="P-loop_NTPase"/>
</dbReference>
<dbReference type="CDD" id="cd03214">
    <property type="entry name" value="ABC_Iron-Siderophores_B12_Hemin"/>
    <property type="match status" value="1"/>
</dbReference>
<comment type="function">
    <text evidence="5">Required for corrinoid utilization. Probably part of the ABC transporter complex BtuCDF involved in cobalamin (vitamin B12) import. Probably responsible for energy coupling to the transport system.</text>
</comment>
<dbReference type="PATRIC" id="fig|1434118.4.peg.2766"/>
<evidence type="ECO:0000256" key="7">
    <source>
        <dbReference type="ARBA" id="ARBA00073649"/>
    </source>
</evidence>
<evidence type="ECO:0000256" key="2">
    <source>
        <dbReference type="ARBA" id="ARBA00022741"/>
    </source>
</evidence>
<feature type="domain" description="ABC transporter" evidence="9">
    <location>
        <begin position="3"/>
        <end position="235"/>
    </location>
</feature>
<evidence type="ECO:0000256" key="3">
    <source>
        <dbReference type="ARBA" id="ARBA00022840"/>
    </source>
</evidence>
<dbReference type="FunFam" id="3.40.50.300:FF:000134">
    <property type="entry name" value="Iron-enterobactin ABC transporter ATP-binding protein"/>
    <property type="match status" value="1"/>
</dbReference>
<dbReference type="InterPro" id="IPR003593">
    <property type="entry name" value="AAA+_ATPase"/>
</dbReference>
<dbReference type="InterPro" id="IPR003439">
    <property type="entry name" value="ABC_transporter-like_ATP-bd"/>
</dbReference>
<dbReference type="SUPFAM" id="SSF52540">
    <property type="entry name" value="P-loop containing nucleoside triphosphate hydrolases"/>
    <property type="match status" value="1"/>
</dbReference>
<dbReference type="GeneID" id="24871773"/>
<dbReference type="GO" id="GO:0015420">
    <property type="term" value="F:ABC-type vitamin B12 transporter activity"/>
    <property type="evidence" value="ECO:0007669"/>
    <property type="project" value="UniProtKB-EC"/>
</dbReference>
<sequence length="259" mass="28985">MRLEINNFSFGYNSISVFNEMNFKIESRITVLIGPNAAGKSTLLKCIAGILDPKGTILFDGKDMKCFEKKDLVNLRSYLPQESKTSASLTVFETLLLGRANSLSWKVNEEDLEAVSNVLKYLRIEDLALRNINELSGGQKQIVFIAQSLIRDPKLLLMDEPTNGLDLKYQLELFELIQKITLEKDMITIIALHDLNLAARYADNVVVMSKGEIYASGPPSSVLTQKTIEAVYGVNARISIDDDGIPWIKPINSIKNDNR</sequence>
<dbReference type="EC" id="7.6.2.8" evidence="6"/>
<keyword evidence="3" id="KW-0067">ATP-binding</keyword>
<evidence type="ECO:0000256" key="1">
    <source>
        <dbReference type="ARBA" id="ARBA00022448"/>
    </source>
</evidence>
<name>A0A0E3PNS1_9EURY</name>
<comment type="catalytic activity">
    <reaction evidence="4">
        <text>an R-cob(III)alamin(out) + ATP + H2O = an R-cob(III)alamin(in) + ADP + phosphate + H(+)</text>
        <dbReference type="Rhea" id="RHEA:17873"/>
        <dbReference type="ChEBI" id="CHEBI:15377"/>
        <dbReference type="ChEBI" id="CHEBI:15378"/>
        <dbReference type="ChEBI" id="CHEBI:30616"/>
        <dbReference type="ChEBI" id="CHEBI:43474"/>
        <dbReference type="ChEBI" id="CHEBI:140785"/>
        <dbReference type="ChEBI" id="CHEBI:456216"/>
        <dbReference type="EC" id="7.6.2.8"/>
    </reaction>
</comment>
<dbReference type="Proteomes" id="UP000033123">
    <property type="component" value="Chromosome"/>
</dbReference>
<dbReference type="HOGENOM" id="CLU_000604_1_11_2"/>
<dbReference type="PANTHER" id="PTHR42734">
    <property type="entry name" value="METAL TRANSPORT SYSTEM ATP-BINDING PROTEIN TM_0124-RELATED"/>
    <property type="match status" value="1"/>
</dbReference>
<dbReference type="SMART" id="SM00382">
    <property type="entry name" value="AAA"/>
    <property type="match status" value="1"/>
</dbReference>
<reference evidence="10 11" key="1">
    <citation type="submission" date="2014-07" db="EMBL/GenBank/DDBJ databases">
        <title>Methanogenic archaea and the global carbon cycle.</title>
        <authorList>
            <person name="Henriksen J.R."/>
            <person name="Luke J."/>
            <person name="Reinhart S."/>
            <person name="Benedict M.N."/>
            <person name="Youngblut N.D."/>
            <person name="Metcalf M.E."/>
            <person name="Whitaker R.J."/>
            <person name="Metcalf W.W."/>
        </authorList>
    </citation>
    <scope>NUCLEOTIDE SEQUENCE [LARGE SCALE GENOMIC DNA]</scope>
    <source>
        <strain evidence="10 11">C2J</strain>
    </source>
</reference>
<dbReference type="PANTHER" id="PTHR42734:SF21">
    <property type="entry name" value="IRON ABC TRANSPORTER, ATP-BINDING PROTEIN"/>
    <property type="match status" value="1"/>
</dbReference>
<keyword evidence="2" id="KW-0547">Nucleotide-binding</keyword>
<dbReference type="InterPro" id="IPR050153">
    <property type="entry name" value="Metal_Ion_Import_ABC"/>
</dbReference>